<organism evidence="2 3">
    <name type="scientific">Thalassiosira oceanica</name>
    <name type="common">Marine diatom</name>
    <dbReference type="NCBI Taxonomy" id="159749"/>
    <lineage>
        <taxon>Eukaryota</taxon>
        <taxon>Sar</taxon>
        <taxon>Stramenopiles</taxon>
        <taxon>Ochrophyta</taxon>
        <taxon>Bacillariophyta</taxon>
        <taxon>Coscinodiscophyceae</taxon>
        <taxon>Thalassiosirophycidae</taxon>
        <taxon>Thalassiosirales</taxon>
        <taxon>Thalassiosiraceae</taxon>
        <taxon>Thalassiosira</taxon>
    </lineage>
</organism>
<dbReference type="Proteomes" id="UP000266841">
    <property type="component" value="Unassembled WGS sequence"/>
</dbReference>
<protein>
    <submittedName>
        <fullName evidence="2">Uncharacterized protein</fullName>
    </submittedName>
</protein>
<feature type="compositionally biased region" description="Acidic residues" evidence="1">
    <location>
        <begin position="1"/>
        <end position="10"/>
    </location>
</feature>
<dbReference type="EMBL" id="AGNL01008219">
    <property type="protein sequence ID" value="EJK70665.1"/>
    <property type="molecule type" value="Genomic_DNA"/>
</dbReference>
<comment type="caution">
    <text evidence="2">The sequence shown here is derived from an EMBL/GenBank/DDBJ whole genome shotgun (WGS) entry which is preliminary data.</text>
</comment>
<name>K0SZ21_THAOC</name>
<evidence type="ECO:0000256" key="1">
    <source>
        <dbReference type="SAM" id="MobiDB-lite"/>
    </source>
</evidence>
<reference evidence="2 3" key="1">
    <citation type="journal article" date="2012" name="Genome Biol.">
        <title>Genome and low-iron response of an oceanic diatom adapted to chronic iron limitation.</title>
        <authorList>
            <person name="Lommer M."/>
            <person name="Specht M."/>
            <person name="Roy A.S."/>
            <person name="Kraemer L."/>
            <person name="Andreson R."/>
            <person name="Gutowska M.A."/>
            <person name="Wolf J."/>
            <person name="Bergner S.V."/>
            <person name="Schilhabel M.B."/>
            <person name="Klostermeier U.C."/>
            <person name="Beiko R.G."/>
            <person name="Rosenstiel P."/>
            <person name="Hippler M."/>
            <person name="Laroche J."/>
        </authorList>
    </citation>
    <scope>NUCLEOTIDE SEQUENCE [LARGE SCALE GENOMIC DNA]</scope>
    <source>
        <strain evidence="2 3">CCMP1005</strain>
    </source>
</reference>
<evidence type="ECO:0000313" key="2">
    <source>
        <dbReference type="EMBL" id="EJK70665.1"/>
    </source>
</evidence>
<gene>
    <name evidence="2" type="ORF">THAOC_07955</name>
</gene>
<sequence>ALDVDADSDSADTAVGPALDGPGVGLHLVDTSVVGEAAEERRSC</sequence>
<proteinExistence type="predicted"/>
<feature type="region of interest" description="Disordered" evidence="1">
    <location>
        <begin position="1"/>
        <end position="22"/>
    </location>
</feature>
<accession>K0SZ21</accession>
<dbReference type="AlphaFoldDB" id="K0SZ21"/>
<keyword evidence="3" id="KW-1185">Reference proteome</keyword>
<evidence type="ECO:0000313" key="3">
    <source>
        <dbReference type="Proteomes" id="UP000266841"/>
    </source>
</evidence>
<feature type="non-terminal residue" evidence="2">
    <location>
        <position position="1"/>
    </location>
</feature>